<organism evidence="1 2">
    <name type="scientific">Pangasius djambal</name>
    <dbReference type="NCBI Taxonomy" id="1691987"/>
    <lineage>
        <taxon>Eukaryota</taxon>
        <taxon>Metazoa</taxon>
        <taxon>Chordata</taxon>
        <taxon>Craniata</taxon>
        <taxon>Vertebrata</taxon>
        <taxon>Euteleostomi</taxon>
        <taxon>Actinopterygii</taxon>
        <taxon>Neopterygii</taxon>
        <taxon>Teleostei</taxon>
        <taxon>Ostariophysi</taxon>
        <taxon>Siluriformes</taxon>
        <taxon>Pangasiidae</taxon>
        <taxon>Pangasius</taxon>
    </lineage>
</organism>
<protein>
    <submittedName>
        <fullName evidence="1">Uncharacterized protein</fullName>
    </submittedName>
</protein>
<proteinExistence type="predicted"/>
<accession>A0ACC5Z9H2</accession>
<evidence type="ECO:0000313" key="1">
    <source>
        <dbReference type="EMBL" id="MCJ8744522.1"/>
    </source>
</evidence>
<evidence type="ECO:0000313" key="2">
    <source>
        <dbReference type="Proteomes" id="UP000830395"/>
    </source>
</evidence>
<comment type="caution">
    <text evidence="1">The sequence shown here is derived from an EMBL/GenBank/DDBJ whole genome shotgun (WGS) entry which is preliminary data.</text>
</comment>
<sequence>MKAVLWILQKTEFLINSSEHFSPSYPLTVTESYPVGQAMYSPVHGMQPPPMYGMQQPLLYGMQAPPNPVPGYEGIGGGFLPPPPIQPMPTPDSQPAQDWSIPALTKEQAQEAFHNFAMSNCCYSSSPATDGVITNMEQFNTYRYRLETYTESRKTEWDTKPYEGQPLTAYTQVAPNPWEVSVQVPAMFTNSTQDVEVPYTASVKPCDTCCASGKCQCTKCHGSKTKQCYMCRGSGKAAEGQVCAKCNGTGKMKCPVCLGRGTTVCDTCKGKKKLLMYIKLTVEWKNNVGDYVVEQSSGLEKNKLDAVTGKKLLKDTKFMVYPLSGFPEMNVAQASERMIREHHSKFSQTSRIIQQQQSVELIPITKVTYRWQEKDYIYFVYGIELKVKAIDYPATCCCTII</sequence>
<name>A0ACC5Z9H2_9TELE</name>
<gene>
    <name evidence="1" type="ORF">PDJAM_G00119690</name>
</gene>
<dbReference type="EMBL" id="CM040994">
    <property type="protein sequence ID" value="MCJ8744522.1"/>
    <property type="molecule type" value="Genomic_DNA"/>
</dbReference>
<keyword evidence="2" id="KW-1185">Reference proteome</keyword>
<dbReference type="Proteomes" id="UP000830395">
    <property type="component" value="Chromosome 20"/>
</dbReference>
<reference evidence="1" key="1">
    <citation type="submission" date="2020-02" db="EMBL/GenBank/DDBJ databases">
        <title>Genome sequencing of the panga catfish, Pangasius djambal.</title>
        <authorList>
            <person name="Wen M."/>
            <person name="Zahm M."/>
            <person name="Roques C."/>
            <person name="Cabau C."/>
            <person name="Klopp C."/>
            <person name="Donnadieu C."/>
            <person name="Jouanno E."/>
            <person name="Avarre J.-C."/>
            <person name="Campet M."/>
            <person name="Ha T."/>
            <person name="Dugue R."/>
            <person name="Lampietro C."/>
            <person name="Louis A."/>
            <person name="Herpin A."/>
            <person name="Echchiki A."/>
            <person name="Berthelot C."/>
            <person name="Parey E."/>
            <person name="Roest-Crollius H."/>
            <person name="Braasch I."/>
            <person name="Postlethwait J.H."/>
            <person name="Bobe J."/>
            <person name="Montfort J."/>
            <person name="Bouchez O."/>
            <person name="Begum T."/>
            <person name="Schartl M."/>
            <person name="Gustiano R."/>
            <person name="Guiguen Y."/>
        </authorList>
    </citation>
    <scope>NUCLEOTIDE SEQUENCE</scope>
    <source>
        <strain evidence="1">Pdj_M5554</strain>
    </source>
</reference>